<evidence type="ECO:0000313" key="1">
    <source>
        <dbReference type="EMBL" id="RVT97913.1"/>
    </source>
</evidence>
<evidence type="ECO:0000313" key="2">
    <source>
        <dbReference type="Proteomes" id="UP000282957"/>
    </source>
</evidence>
<evidence type="ECO:0008006" key="3">
    <source>
        <dbReference type="Google" id="ProtNLM"/>
    </source>
</evidence>
<gene>
    <name evidence="1" type="ORF">EOD42_08980</name>
</gene>
<organism evidence="1 2">
    <name type="scientific">Rhodovarius crocodyli</name>
    <dbReference type="NCBI Taxonomy" id="1979269"/>
    <lineage>
        <taxon>Bacteria</taxon>
        <taxon>Pseudomonadati</taxon>
        <taxon>Pseudomonadota</taxon>
        <taxon>Alphaproteobacteria</taxon>
        <taxon>Acetobacterales</taxon>
        <taxon>Roseomonadaceae</taxon>
        <taxon>Rhodovarius</taxon>
    </lineage>
</organism>
<reference evidence="1 2" key="1">
    <citation type="submission" date="2019-01" db="EMBL/GenBank/DDBJ databases">
        <authorList>
            <person name="Chen W.-M."/>
        </authorList>
    </citation>
    <scope>NUCLEOTIDE SEQUENCE [LARGE SCALE GENOMIC DNA]</scope>
    <source>
        <strain evidence="1 2">CCP-6</strain>
    </source>
</reference>
<name>A0A437MJV7_9PROT</name>
<proteinExistence type="predicted"/>
<sequence length="162" mass="17683">MSWTPERIDQLKALWANPANSGSTIASILRVSKNAVLGKAHRLGLPSRPSPIKADAQPRAPIPMRQPKVTLPLMAMESAPGVAPTTPFRMVDVSFPPPPPSSRHRCCWPLWPDKGPTTHQYCDAPVLMRGEAASSYCPDHYARAYTRWVPSAAVLQQRPGAA</sequence>
<dbReference type="InterPro" id="IPR011681">
    <property type="entry name" value="GcrA"/>
</dbReference>
<protein>
    <recommendedName>
        <fullName evidence="3">GcrA cell cycle regulator</fullName>
    </recommendedName>
</protein>
<dbReference type="OrthoDB" id="9798071at2"/>
<comment type="caution">
    <text evidence="1">The sequence shown here is derived from an EMBL/GenBank/DDBJ whole genome shotgun (WGS) entry which is preliminary data.</text>
</comment>
<dbReference type="AlphaFoldDB" id="A0A437MJV7"/>
<accession>A0A437MJV7</accession>
<dbReference type="RefSeq" id="WP_127787142.1">
    <property type="nucleotide sequence ID" value="NZ_SACL01000002.1"/>
</dbReference>
<dbReference type="Pfam" id="PF07750">
    <property type="entry name" value="GcrA"/>
    <property type="match status" value="1"/>
</dbReference>
<keyword evidence="2" id="KW-1185">Reference proteome</keyword>
<dbReference type="EMBL" id="SACL01000002">
    <property type="protein sequence ID" value="RVT97913.1"/>
    <property type="molecule type" value="Genomic_DNA"/>
</dbReference>
<dbReference type="Proteomes" id="UP000282957">
    <property type="component" value="Unassembled WGS sequence"/>
</dbReference>